<dbReference type="Proteomes" id="UP000433483">
    <property type="component" value="Unassembled WGS sequence"/>
</dbReference>
<gene>
    <name evidence="2" type="ORF">PF005_g4559</name>
</gene>
<feature type="region of interest" description="Disordered" evidence="1">
    <location>
        <begin position="175"/>
        <end position="204"/>
    </location>
</feature>
<dbReference type="EMBL" id="QXGB01000149">
    <property type="protein sequence ID" value="KAE9227801.1"/>
    <property type="molecule type" value="Genomic_DNA"/>
</dbReference>
<name>A0A6A3Z012_9STRA</name>
<evidence type="ECO:0000313" key="3">
    <source>
        <dbReference type="Proteomes" id="UP000433483"/>
    </source>
</evidence>
<evidence type="ECO:0000313" key="2">
    <source>
        <dbReference type="EMBL" id="KAE9227801.1"/>
    </source>
</evidence>
<accession>A0A6A3Z012</accession>
<keyword evidence="3" id="KW-1185">Reference proteome</keyword>
<reference evidence="2 3" key="1">
    <citation type="submission" date="2018-08" db="EMBL/GenBank/DDBJ databases">
        <title>Genomic investigation of the strawberry pathogen Phytophthora fragariae indicates pathogenicity is determined by transcriptional variation in three key races.</title>
        <authorList>
            <person name="Adams T.M."/>
            <person name="Armitage A.D."/>
            <person name="Sobczyk M.K."/>
            <person name="Bates H.J."/>
            <person name="Dunwell J.M."/>
            <person name="Nellist C.F."/>
            <person name="Harrison R.J."/>
        </authorList>
    </citation>
    <scope>NUCLEOTIDE SEQUENCE [LARGE SCALE GENOMIC DNA]</scope>
    <source>
        <strain evidence="2 3">NOV-27</strain>
    </source>
</reference>
<dbReference type="OrthoDB" id="111018at2759"/>
<proteinExistence type="predicted"/>
<dbReference type="AlphaFoldDB" id="A0A6A3Z012"/>
<evidence type="ECO:0000256" key="1">
    <source>
        <dbReference type="SAM" id="MobiDB-lite"/>
    </source>
</evidence>
<organism evidence="2 3">
    <name type="scientific">Phytophthora fragariae</name>
    <dbReference type="NCBI Taxonomy" id="53985"/>
    <lineage>
        <taxon>Eukaryota</taxon>
        <taxon>Sar</taxon>
        <taxon>Stramenopiles</taxon>
        <taxon>Oomycota</taxon>
        <taxon>Peronosporomycetes</taxon>
        <taxon>Peronosporales</taxon>
        <taxon>Peronosporaceae</taxon>
        <taxon>Phytophthora</taxon>
    </lineage>
</organism>
<sequence>MRAGIDDAETAAAELLAEADAELNDQATVEATNFFVSVKEVREFVKGEVPAAAVFISVIMCVLTVERLVNNRGTRVTLVDGFTQPHFKAYCRQLEKMDPFRRDARVLQVTVWDPKIRSHGRPRFQTGVVYELKKIHTMKFYHDMVQGSMQSLGTANPGVIQEFADFEMAKRARLDSPAPLFNNQARDPADEDEKEEEEEDDVVW</sequence>
<feature type="compositionally biased region" description="Acidic residues" evidence="1">
    <location>
        <begin position="189"/>
        <end position="204"/>
    </location>
</feature>
<protein>
    <submittedName>
        <fullName evidence="2">Uncharacterized protein</fullName>
    </submittedName>
</protein>
<comment type="caution">
    <text evidence="2">The sequence shown here is derived from an EMBL/GenBank/DDBJ whole genome shotgun (WGS) entry which is preliminary data.</text>
</comment>